<dbReference type="AlphaFoldDB" id="A0A0V1KJ43"/>
<name>A0A0V1KJ43_9BILA</name>
<keyword evidence="2" id="KW-1185">Reference proteome</keyword>
<reference evidence="1 2" key="1">
    <citation type="submission" date="2015-05" db="EMBL/GenBank/DDBJ databases">
        <title>Evolution of Trichinella species and genotypes.</title>
        <authorList>
            <person name="Korhonen P.K."/>
            <person name="Edoardo P."/>
            <person name="Giuseppe L.R."/>
            <person name="Gasser R.B."/>
        </authorList>
    </citation>
    <scope>NUCLEOTIDE SEQUENCE [LARGE SCALE GENOMIC DNA]</scope>
    <source>
        <strain evidence="1">ISS10</strain>
    </source>
</reference>
<evidence type="ECO:0000313" key="2">
    <source>
        <dbReference type="Proteomes" id="UP000054721"/>
    </source>
</evidence>
<proteinExistence type="predicted"/>
<accession>A0A0V1KJ43</accession>
<gene>
    <name evidence="1" type="ORF">T02_13000</name>
</gene>
<protein>
    <submittedName>
        <fullName evidence="1">Uncharacterized protein</fullName>
    </submittedName>
</protein>
<dbReference type="Proteomes" id="UP000054721">
    <property type="component" value="Unassembled WGS sequence"/>
</dbReference>
<dbReference type="EMBL" id="JYDW01001035">
    <property type="protein sequence ID" value="KRZ47275.1"/>
    <property type="molecule type" value="Genomic_DNA"/>
</dbReference>
<evidence type="ECO:0000313" key="1">
    <source>
        <dbReference type="EMBL" id="KRZ47275.1"/>
    </source>
</evidence>
<comment type="caution">
    <text evidence="1">The sequence shown here is derived from an EMBL/GenBank/DDBJ whole genome shotgun (WGS) entry which is preliminary data.</text>
</comment>
<organism evidence="1 2">
    <name type="scientific">Trichinella nativa</name>
    <dbReference type="NCBI Taxonomy" id="6335"/>
    <lineage>
        <taxon>Eukaryota</taxon>
        <taxon>Metazoa</taxon>
        <taxon>Ecdysozoa</taxon>
        <taxon>Nematoda</taxon>
        <taxon>Enoplea</taxon>
        <taxon>Dorylaimia</taxon>
        <taxon>Trichinellida</taxon>
        <taxon>Trichinellidae</taxon>
        <taxon>Trichinella</taxon>
    </lineage>
</organism>
<sequence length="57" mass="6553">MEVVLIHQSILWKFLCECYAFAFATSVAIIVGQRYAESECCSVFNGKTVKMVRWCLE</sequence>